<dbReference type="Proteomes" id="UP000031668">
    <property type="component" value="Unassembled WGS sequence"/>
</dbReference>
<sequence>MICDKVYTNVKEESIHAYVEACNGDFSQLVRYIKNNSVPVLDFIKKIHFPEQSSIDLDSLNELIDYLGNYFIKPKGTQFNTLVRGTAWLSRLLSKVCNESTINEISHYAILSLFGRCLYGLAEKRLKSQRTKCAISGQIIDIPSDLYFNYLFNKIVDQPPFLNHFLVLGEIINNALLHQRLSLDSQMKAVRYIHRMYYFPSIIKYAKLILLDVEFTDEILCQYVSSQNVKGLSTDITLSECI</sequence>
<name>A0A0C2J0U7_THEKT</name>
<evidence type="ECO:0000313" key="2">
    <source>
        <dbReference type="Proteomes" id="UP000031668"/>
    </source>
</evidence>
<proteinExistence type="predicted"/>
<reference evidence="1 2" key="1">
    <citation type="journal article" date="2014" name="Genome Biol. Evol.">
        <title>The genome of the myxosporean Thelohanellus kitauei shows adaptations to nutrient acquisition within its fish host.</title>
        <authorList>
            <person name="Yang Y."/>
            <person name="Xiong J."/>
            <person name="Zhou Z."/>
            <person name="Huo F."/>
            <person name="Miao W."/>
            <person name="Ran C."/>
            <person name="Liu Y."/>
            <person name="Zhang J."/>
            <person name="Feng J."/>
            <person name="Wang M."/>
            <person name="Wang M."/>
            <person name="Wang L."/>
            <person name="Yao B."/>
        </authorList>
    </citation>
    <scope>NUCLEOTIDE SEQUENCE [LARGE SCALE GENOMIC DNA]</scope>
    <source>
        <strain evidence="1">Wuqing</strain>
    </source>
</reference>
<gene>
    <name evidence="1" type="ORF">RF11_04827</name>
</gene>
<accession>A0A0C2J0U7</accession>
<comment type="caution">
    <text evidence="1">The sequence shown here is derived from an EMBL/GenBank/DDBJ whole genome shotgun (WGS) entry which is preliminary data.</text>
</comment>
<dbReference type="EMBL" id="JWZT01004906">
    <property type="protein sequence ID" value="KII62652.1"/>
    <property type="molecule type" value="Genomic_DNA"/>
</dbReference>
<dbReference type="AlphaFoldDB" id="A0A0C2J0U7"/>
<organism evidence="1 2">
    <name type="scientific">Thelohanellus kitauei</name>
    <name type="common">Myxosporean</name>
    <dbReference type="NCBI Taxonomy" id="669202"/>
    <lineage>
        <taxon>Eukaryota</taxon>
        <taxon>Metazoa</taxon>
        <taxon>Cnidaria</taxon>
        <taxon>Myxozoa</taxon>
        <taxon>Myxosporea</taxon>
        <taxon>Bivalvulida</taxon>
        <taxon>Platysporina</taxon>
        <taxon>Myxobolidae</taxon>
        <taxon>Thelohanellus</taxon>
    </lineage>
</organism>
<keyword evidence="2" id="KW-1185">Reference proteome</keyword>
<protein>
    <submittedName>
        <fullName evidence="1">Uncharacterized protein</fullName>
    </submittedName>
</protein>
<evidence type="ECO:0000313" key="1">
    <source>
        <dbReference type="EMBL" id="KII62652.1"/>
    </source>
</evidence>